<dbReference type="InterPro" id="IPR015424">
    <property type="entry name" value="PyrdxlP-dep_Trfase"/>
</dbReference>
<accession>A0A8G2BK70</accession>
<keyword evidence="3 5" id="KW-0663">Pyridoxal phosphate</keyword>
<comment type="cofactor">
    <cofactor evidence="1 5">
        <name>pyridoxal 5'-phosphate</name>
        <dbReference type="ChEBI" id="CHEBI:597326"/>
    </cofactor>
</comment>
<evidence type="ECO:0000313" key="8">
    <source>
        <dbReference type="Proteomes" id="UP000198615"/>
    </source>
</evidence>
<evidence type="ECO:0000256" key="5">
    <source>
        <dbReference type="PIRSR" id="PIRSR000524-50"/>
    </source>
</evidence>
<dbReference type="OrthoDB" id="389074at2"/>
<feature type="binding site" evidence="4">
    <location>
        <position position="358"/>
    </location>
    <ligand>
        <name>substrate</name>
    </ligand>
</feature>
<evidence type="ECO:0000256" key="3">
    <source>
        <dbReference type="ARBA" id="ARBA00022898"/>
    </source>
</evidence>
<keyword evidence="7" id="KW-0670">Pyruvate</keyword>
<dbReference type="GO" id="GO:0004760">
    <property type="term" value="F:L-serine-pyruvate transaminase activity"/>
    <property type="evidence" value="ECO:0007669"/>
    <property type="project" value="TreeGrafter"/>
</dbReference>
<dbReference type="EMBL" id="FNBW01000010">
    <property type="protein sequence ID" value="SDG08795.1"/>
    <property type="molecule type" value="Genomic_DNA"/>
</dbReference>
<comment type="similarity">
    <text evidence="2">Belongs to the class-V pyridoxal-phosphate-dependent aminotransferase family.</text>
</comment>
<dbReference type="Gene3D" id="3.40.640.10">
    <property type="entry name" value="Type I PLP-dependent aspartate aminotransferase-like (Major domain)"/>
    <property type="match status" value="1"/>
</dbReference>
<feature type="modified residue" description="N6-(pyridoxal phosphate)lysine" evidence="5">
    <location>
        <position position="209"/>
    </location>
</feature>
<evidence type="ECO:0000259" key="6">
    <source>
        <dbReference type="Pfam" id="PF00266"/>
    </source>
</evidence>
<comment type="caution">
    <text evidence="7">The sequence shown here is derived from an EMBL/GenBank/DDBJ whole genome shotgun (WGS) entry which is preliminary data.</text>
</comment>
<dbReference type="Gene3D" id="3.90.1150.10">
    <property type="entry name" value="Aspartate Aminotransferase, domain 1"/>
    <property type="match status" value="1"/>
</dbReference>
<dbReference type="InterPro" id="IPR015422">
    <property type="entry name" value="PyrdxlP-dep_Trfase_small"/>
</dbReference>
<evidence type="ECO:0000313" key="7">
    <source>
        <dbReference type="EMBL" id="SDG08795.1"/>
    </source>
</evidence>
<dbReference type="PANTHER" id="PTHR21152">
    <property type="entry name" value="AMINOTRANSFERASE CLASS V"/>
    <property type="match status" value="1"/>
</dbReference>
<gene>
    <name evidence="7" type="ORF">SAMN05660686_03308</name>
</gene>
<dbReference type="RefSeq" id="WP_093151938.1">
    <property type="nucleotide sequence ID" value="NZ_FNBW01000010.1"/>
</dbReference>
<dbReference type="FunFam" id="3.40.640.10:FF:000054">
    <property type="entry name" value="Serine--glyoxylate aminotransferase"/>
    <property type="match status" value="1"/>
</dbReference>
<protein>
    <submittedName>
        <fullName evidence="7">Alanine-glyoxylate transaminase / serine-glyoxylate transaminase / serine-pyruvate transaminase</fullName>
    </submittedName>
</protein>
<organism evidence="7 8">
    <name type="scientific">Thalassobaculum litoreum DSM 18839</name>
    <dbReference type="NCBI Taxonomy" id="1123362"/>
    <lineage>
        <taxon>Bacteria</taxon>
        <taxon>Pseudomonadati</taxon>
        <taxon>Pseudomonadota</taxon>
        <taxon>Alphaproteobacteria</taxon>
        <taxon>Rhodospirillales</taxon>
        <taxon>Thalassobaculaceae</taxon>
        <taxon>Thalassobaculum</taxon>
    </lineage>
</organism>
<dbReference type="Proteomes" id="UP000198615">
    <property type="component" value="Unassembled WGS sequence"/>
</dbReference>
<evidence type="ECO:0000256" key="4">
    <source>
        <dbReference type="PIRSR" id="PIRSR000524-1"/>
    </source>
</evidence>
<dbReference type="AlphaFoldDB" id="A0A8G2BK70"/>
<dbReference type="PANTHER" id="PTHR21152:SF40">
    <property type="entry name" value="ALANINE--GLYOXYLATE AMINOTRANSFERASE"/>
    <property type="match status" value="1"/>
</dbReference>
<feature type="domain" description="Aminotransferase class V" evidence="6">
    <location>
        <begin position="51"/>
        <end position="340"/>
    </location>
</feature>
<dbReference type="GO" id="GO:0008453">
    <property type="term" value="F:alanine-glyoxylate transaminase activity"/>
    <property type="evidence" value="ECO:0007669"/>
    <property type="project" value="TreeGrafter"/>
</dbReference>
<sequence>MAPDSVSNRPNVLIKRGRKFLNTPGPTNVPQRVQNAMHRDTMDLNDPEFVDAAVESFEGLRKVFKTEGEIFTYIANGHGAWEAALVNTLKPGDVALVPETGHFSGSWTDMAEALGIVIQTVPGSWREAMDPAAVGQALSEDKEGRIKAVLVVHTDTATSITSDVPAVRKAMNESGHDALLMVDTIASLGTTDFRMDEWGADVAIAASQKGLMMPPGLGFCAANEKAIAVHKANANPRRYWDWTPRMSGAGYRTFCGTSPQLQIFGLREGLRTLFEEGLERCFERHRVLSQATHKAVEVWGTAGALELNALVPEQRSVGVTAIRTADGVDANRIREVCRDEMMVGIGGGLGDLGGKAFRIGHMGDMNAPMLYAALASVESTLDYLDVPYKPGGVTAAIEHVTAYKKANGPTTF</sequence>
<name>A0A8G2BK70_9PROT</name>
<dbReference type="SUPFAM" id="SSF53383">
    <property type="entry name" value="PLP-dependent transferases"/>
    <property type="match status" value="1"/>
</dbReference>
<dbReference type="InterPro" id="IPR015421">
    <property type="entry name" value="PyrdxlP-dep_Trfase_major"/>
</dbReference>
<dbReference type="InterPro" id="IPR000192">
    <property type="entry name" value="Aminotrans_V_dom"/>
</dbReference>
<dbReference type="GO" id="GO:0019265">
    <property type="term" value="P:glycine biosynthetic process, by transamination of glyoxylate"/>
    <property type="evidence" value="ECO:0007669"/>
    <property type="project" value="TreeGrafter"/>
</dbReference>
<evidence type="ECO:0000256" key="2">
    <source>
        <dbReference type="ARBA" id="ARBA00009236"/>
    </source>
</evidence>
<evidence type="ECO:0000256" key="1">
    <source>
        <dbReference type="ARBA" id="ARBA00001933"/>
    </source>
</evidence>
<dbReference type="PIRSF" id="PIRSF000524">
    <property type="entry name" value="SPT"/>
    <property type="match status" value="1"/>
</dbReference>
<keyword evidence="8" id="KW-1185">Reference proteome</keyword>
<reference evidence="7 8" key="1">
    <citation type="submission" date="2016-10" db="EMBL/GenBank/DDBJ databases">
        <authorList>
            <person name="Varghese N."/>
            <person name="Submissions S."/>
        </authorList>
    </citation>
    <scope>NUCLEOTIDE SEQUENCE [LARGE SCALE GENOMIC DNA]</scope>
    <source>
        <strain evidence="7 8">DSM 18839</strain>
    </source>
</reference>
<dbReference type="InterPro" id="IPR024169">
    <property type="entry name" value="SP_NH2Trfase/AEP_transaminase"/>
</dbReference>
<proteinExistence type="inferred from homology"/>
<dbReference type="Pfam" id="PF00266">
    <property type="entry name" value="Aminotran_5"/>
    <property type="match status" value="1"/>
</dbReference>